<name>A0A2U9P8L0_STRAS</name>
<evidence type="ECO:0000313" key="4">
    <source>
        <dbReference type="Proteomes" id="UP000247634"/>
    </source>
</evidence>
<organism evidence="3 4">
    <name type="scientific">Streptomyces actuosus</name>
    <dbReference type="NCBI Taxonomy" id="1885"/>
    <lineage>
        <taxon>Bacteria</taxon>
        <taxon>Bacillati</taxon>
        <taxon>Actinomycetota</taxon>
        <taxon>Actinomycetes</taxon>
        <taxon>Kitasatosporales</taxon>
        <taxon>Streptomycetaceae</taxon>
        <taxon>Streptomyces</taxon>
    </lineage>
</organism>
<dbReference type="OrthoDB" id="4326470at2"/>
<gene>
    <name evidence="3" type="ORF">DMT42_26375</name>
</gene>
<dbReference type="EMBL" id="CP029788">
    <property type="protein sequence ID" value="AWT45461.1"/>
    <property type="molecule type" value="Genomic_DNA"/>
</dbReference>
<evidence type="ECO:0008006" key="5">
    <source>
        <dbReference type="Google" id="ProtNLM"/>
    </source>
</evidence>
<proteinExistence type="predicted"/>
<dbReference type="Proteomes" id="UP000247634">
    <property type="component" value="Chromosome"/>
</dbReference>
<feature type="compositionally biased region" description="Low complexity" evidence="1">
    <location>
        <begin position="77"/>
        <end position="90"/>
    </location>
</feature>
<dbReference type="Gene3D" id="1.10.10.10">
    <property type="entry name" value="Winged helix-like DNA-binding domain superfamily/Winged helix DNA-binding domain"/>
    <property type="match status" value="1"/>
</dbReference>
<feature type="chain" id="PRO_5015923623" description="HTH psq-type domain-containing protein" evidence="2">
    <location>
        <begin position="36"/>
        <end position="160"/>
    </location>
</feature>
<dbReference type="InterPro" id="IPR010921">
    <property type="entry name" value="Trp_repressor/repl_initiator"/>
</dbReference>
<dbReference type="KEGG" id="sact:DMT42_26375"/>
<dbReference type="RefSeq" id="WP_110630533.1">
    <property type="nucleotide sequence ID" value="NZ_CP029788.1"/>
</dbReference>
<dbReference type="SUPFAM" id="SSF48295">
    <property type="entry name" value="TrpR-like"/>
    <property type="match status" value="1"/>
</dbReference>
<feature type="signal peptide" evidence="2">
    <location>
        <begin position="1"/>
        <end position="35"/>
    </location>
</feature>
<keyword evidence="2" id="KW-0732">Signal</keyword>
<feature type="region of interest" description="Disordered" evidence="1">
    <location>
        <begin position="34"/>
        <end position="107"/>
    </location>
</feature>
<accession>A0A2U9P8L0</accession>
<feature type="compositionally biased region" description="Gly residues" evidence="1">
    <location>
        <begin position="64"/>
        <end position="76"/>
    </location>
</feature>
<dbReference type="InterPro" id="IPR036388">
    <property type="entry name" value="WH-like_DNA-bd_sf"/>
</dbReference>
<feature type="compositionally biased region" description="Polar residues" evidence="1">
    <location>
        <begin position="44"/>
        <end position="58"/>
    </location>
</feature>
<dbReference type="GO" id="GO:0043565">
    <property type="term" value="F:sequence-specific DNA binding"/>
    <property type="evidence" value="ECO:0007669"/>
    <property type="project" value="InterPro"/>
</dbReference>
<protein>
    <recommendedName>
        <fullName evidence="5">HTH psq-type domain-containing protein</fullName>
    </recommendedName>
</protein>
<evidence type="ECO:0000256" key="1">
    <source>
        <dbReference type="SAM" id="MobiDB-lite"/>
    </source>
</evidence>
<reference evidence="3 4" key="1">
    <citation type="submission" date="2018-06" db="EMBL/GenBank/DDBJ databases">
        <title>The complete genome sequence of a nosiheptide producer Streptomyces actuosus ATCC 25421: deducing the ability of producing a new class III lantibiotics.</title>
        <authorList>
            <person name="Liu W."/>
            <person name="Sun F."/>
            <person name="Hu Y."/>
        </authorList>
    </citation>
    <scope>NUCLEOTIDE SEQUENCE [LARGE SCALE GENOMIC DNA]</scope>
    <source>
        <strain evidence="3 4">ATCC 25421</strain>
    </source>
</reference>
<keyword evidence="4" id="KW-1185">Reference proteome</keyword>
<evidence type="ECO:0000256" key="2">
    <source>
        <dbReference type="SAM" id="SignalP"/>
    </source>
</evidence>
<evidence type="ECO:0000313" key="3">
    <source>
        <dbReference type="EMBL" id="AWT45461.1"/>
    </source>
</evidence>
<sequence length="160" mass="16156">MSTTPLWKIWRRSLALAAAAVAVSAGISCTPGAGADAGPDHRTPTTATGSAQPAQGTAGTSECGTGGDGGKGGDSGENGSPGKPGEPGKSGTHDCTRYSDLPDKPKGELTLADKVRVVLVLLNGGATEAQIAEKYDMPKSEVGSWKKAYLDEDWSVLAGN</sequence>
<dbReference type="AlphaFoldDB" id="A0A2U9P8L0"/>
<feature type="compositionally biased region" description="Basic and acidic residues" evidence="1">
    <location>
        <begin position="91"/>
        <end position="107"/>
    </location>
</feature>